<feature type="region of interest" description="Disordered" evidence="1">
    <location>
        <begin position="1"/>
        <end position="48"/>
    </location>
</feature>
<proteinExistence type="predicted"/>
<evidence type="ECO:0000313" key="2">
    <source>
        <dbReference type="EMBL" id="MFD1566593.1"/>
    </source>
</evidence>
<sequence>MTRNDDGSMVEKVNEKVRDARQSLASEFDDEDEESTLPLLEEPDGKRDGSWWEENVRELREAIETYIRKLERDDDPHTELRLKLEAAHDLLPEGNDSGY</sequence>
<dbReference type="EMBL" id="JBHUCZ010000001">
    <property type="protein sequence ID" value="MFD1566593.1"/>
    <property type="molecule type" value="Genomic_DNA"/>
</dbReference>
<keyword evidence="3" id="KW-1185">Reference proteome</keyword>
<reference evidence="2 3" key="1">
    <citation type="journal article" date="2019" name="Int. J. Syst. Evol. Microbiol.">
        <title>The Global Catalogue of Microorganisms (GCM) 10K type strain sequencing project: providing services to taxonomists for standard genome sequencing and annotation.</title>
        <authorList>
            <consortium name="The Broad Institute Genomics Platform"/>
            <consortium name="The Broad Institute Genome Sequencing Center for Infectious Disease"/>
            <person name="Wu L."/>
            <person name="Ma J."/>
        </authorList>
    </citation>
    <scope>NUCLEOTIDE SEQUENCE [LARGE SCALE GENOMIC DNA]</scope>
    <source>
        <strain evidence="2 3">CGMCC 1.12859</strain>
    </source>
</reference>
<name>A0ABD6BR03_9EURY</name>
<dbReference type="RefSeq" id="WP_267645889.1">
    <property type="nucleotide sequence ID" value="NZ_JANHGR010000001.1"/>
</dbReference>
<organism evidence="2 3">
    <name type="scientific">Halolamina litorea</name>
    <dbReference type="NCBI Taxonomy" id="1515593"/>
    <lineage>
        <taxon>Archaea</taxon>
        <taxon>Methanobacteriati</taxon>
        <taxon>Methanobacteriota</taxon>
        <taxon>Stenosarchaea group</taxon>
        <taxon>Halobacteria</taxon>
        <taxon>Halobacteriales</taxon>
        <taxon>Haloferacaceae</taxon>
    </lineage>
</organism>
<protein>
    <submittedName>
        <fullName evidence="2">Uncharacterized protein</fullName>
    </submittedName>
</protein>
<feature type="compositionally biased region" description="Basic and acidic residues" evidence="1">
    <location>
        <begin position="12"/>
        <end position="21"/>
    </location>
</feature>
<comment type="caution">
    <text evidence="2">The sequence shown here is derived from an EMBL/GenBank/DDBJ whole genome shotgun (WGS) entry which is preliminary data.</text>
</comment>
<dbReference type="AlphaFoldDB" id="A0ABD6BR03"/>
<evidence type="ECO:0000256" key="1">
    <source>
        <dbReference type="SAM" id="MobiDB-lite"/>
    </source>
</evidence>
<dbReference type="Proteomes" id="UP001597139">
    <property type="component" value="Unassembled WGS sequence"/>
</dbReference>
<evidence type="ECO:0000313" key="3">
    <source>
        <dbReference type="Proteomes" id="UP001597139"/>
    </source>
</evidence>
<gene>
    <name evidence="2" type="ORF">ACFSAU_03730</name>
</gene>
<accession>A0ABD6BR03</accession>